<feature type="transmembrane region" description="Helical" evidence="1">
    <location>
        <begin position="7"/>
        <end position="30"/>
    </location>
</feature>
<dbReference type="RefSeq" id="WP_379187612.1">
    <property type="nucleotide sequence ID" value="NZ_JBHSOW010000030.1"/>
</dbReference>
<accession>A0ABW0VVU9</accession>
<organism evidence="2 3">
    <name type="scientific">Paenibacillus solisilvae</name>
    <dbReference type="NCBI Taxonomy" id="2486751"/>
    <lineage>
        <taxon>Bacteria</taxon>
        <taxon>Bacillati</taxon>
        <taxon>Bacillota</taxon>
        <taxon>Bacilli</taxon>
        <taxon>Bacillales</taxon>
        <taxon>Paenibacillaceae</taxon>
        <taxon>Paenibacillus</taxon>
    </lineage>
</organism>
<feature type="transmembrane region" description="Helical" evidence="1">
    <location>
        <begin position="120"/>
        <end position="141"/>
    </location>
</feature>
<sequence length="148" mass="16848">MTVVYKLLLYLHILSAIISIGPFFALIPLVNKMRGAEIIEQNAYVVIFRTAIRLAKHAGHVLVATGILLVYAGSWSWKSSWIIITVLILLSSLFFLARAFSPKLRKLNEPDQDKGRIIGLLRRSIWIYLALLLIMLGFMVMKPDLWQP</sequence>
<proteinExistence type="predicted"/>
<gene>
    <name evidence="2" type="ORF">ACFPYJ_08200</name>
</gene>
<dbReference type="EMBL" id="JBHSOW010000030">
    <property type="protein sequence ID" value="MFC5649112.1"/>
    <property type="molecule type" value="Genomic_DNA"/>
</dbReference>
<keyword evidence="3" id="KW-1185">Reference proteome</keyword>
<evidence type="ECO:0000256" key="1">
    <source>
        <dbReference type="SAM" id="Phobius"/>
    </source>
</evidence>
<evidence type="ECO:0008006" key="4">
    <source>
        <dbReference type="Google" id="ProtNLM"/>
    </source>
</evidence>
<keyword evidence="1" id="KW-0812">Transmembrane</keyword>
<feature type="transmembrane region" description="Helical" evidence="1">
    <location>
        <begin position="81"/>
        <end position="100"/>
    </location>
</feature>
<name>A0ABW0VVU9_9BACL</name>
<protein>
    <recommendedName>
        <fullName evidence="4">DUF2269 family protein</fullName>
    </recommendedName>
</protein>
<evidence type="ECO:0000313" key="2">
    <source>
        <dbReference type="EMBL" id="MFC5649112.1"/>
    </source>
</evidence>
<keyword evidence="1" id="KW-1133">Transmembrane helix</keyword>
<keyword evidence="1" id="KW-0472">Membrane</keyword>
<evidence type="ECO:0000313" key="3">
    <source>
        <dbReference type="Proteomes" id="UP001596047"/>
    </source>
</evidence>
<comment type="caution">
    <text evidence="2">The sequence shown here is derived from an EMBL/GenBank/DDBJ whole genome shotgun (WGS) entry which is preliminary data.</text>
</comment>
<reference evidence="3" key="1">
    <citation type="journal article" date="2019" name="Int. J. Syst. Evol. Microbiol.">
        <title>The Global Catalogue of Microorganisms (GCM) 10K type strain sequencing project: providing services to taxonomists for standard genome sequencing and annotation.</title>
        <authorList>
            <consortium name="The Broad Institute Genomics Platform"/>
            <consortium name="The Broad Institute Genome Sequencing Center for Infectious Disease"/>
            <person name="Wu L."/>
            <person name="Ma J."/>
        </authorList>
    </citation>
    <scope>NUCLEOTIDE SEQUENCE [LARGE SCALE GENOMIC DNA]</scope>
    <source>
        <strain evidence="3">CGMCC 1.3240</strain>
    </source>
</reference>
<dbReference type="Proteomes" id="UP001596047">
    <property type="component" value="Unassembled WGS sequence"/>
</dbReference>